<evidence type="ECO:0000256" key="2">
    <source>
        <dbReference type="ARBA" id="ARBA00022448"/>
    </source>
</evidence>
<feature type="transmembrane region" description="Helical" evidence="8">
    <location>
        <begin position="188"/>
        <end position="213"/>
    </location>
</feature>
<evidence type="ECO:0000256" key="7">
    <source>
        <dbReference type="SAM" id="MobiDB-lite"/>
    </source>
</evidence>
<dbReference type="InterPro" id="IPR011701">
    <property type="entry name" value="MFS"/>
</dbReference>
<feature type="transmembrane region" description="Helical" evidence="8">
    <location>
        <begin position="418"/>
        <end position="439"/>
    </location>
</feature>
<dbReference type="PANTHER" id="PTHR43266:SF2">
    <property type="entry name" value="MAJOR FACILITATOR SUPERFAMILY (MFS) PROFILE DOMAIN-CONTAINING PROTEIN"/>
    <property type="match status" value="1"/>
</dbReference>
<evidence type="ECO:0000313" key="11">
    <source>
        <dbReference type="Proteomes" id="UP000646053"/>
    </source>
</evidence>
<dbReference type="CDD" id="cd06173">
    <property type="entry name" value="MFS_MefA_like"/>
    <property type="match status" value="1"/>
</dbReference>
<feature type="compositionally biased region" description="Polar residues" evidence="7">
    <location>
        <begin position="13"/>
        <end position="31"/>
    </location>
</feature>
<dbReference type="InterPro" id="IPR036259">
    <property type="entry name" value="MFS_trans_sf"/>
</dbReference>
<sequence length="509" mass="54252">MLRTQEDPPGSSEELSANGHETSNGHESPANSDGKAPSSGKHLSEDTGGELVSVADLPNPPPEQNHPLPPLPEPDDADRGFAPVLKNRNFLTLWAGQVFSQLSDKVYLVLMIALIASRFQSPGQTISGWVSSIMIAFTIPAVLFGSIAGVFVDRWSKKGILVATNLLRGALVFAIPSLIWVSHGWKTFYGLPVGFCLLLVVTLLVSTLTQFFAPAEQSIIPLVVERRHLLSANSLYTTTMMASVIIGFAVGEPLLGLADTLVERLGGFPDLGKELLVGGGYAIAGTLLLLMKTGEKNKDDNSPEEYPHVLEDIKDGLRYLKEQPHVRGALIQLVILFSIFAALAVLSVRLAEVMPEIKSSQFGFLLAAGGVGMALGAAALGSIGQRFAHARLGVIGSSGMATSLMGIAFFYHHLWITLLLIASLGAFAALVGIPMQTTIQQETPEDMRGKVFGLQNNAVNIALSLPLVLAGVSETLFGLRIVFLALAALTIAGGTLTWYISHTRRSSEG</sequence>
<reference evidence="10" key="1">
    <citation type="submission" date="2019-12" db="EMBL/GenBank/DDBJ databases">
        <title>High-Quality draft genome sequences of three cyanobacteria isolated from the limestone walls of the Old Cathedral of Coimbra.</title>
        <authorList>
            <person name="Tiago I."/>
            <person name="Soares F."/>
            <person name="Portugal A."/>
        </authorList>
    </citation>
    <scope>NUCLEOTIDE SEQUENCE</scope>
    <source>
        <strain evidence="10">A</strain>
    </source>
</reference>
<keyword evidence="4 8" id="KW-0812">Transmembrane</keyword>
<evidence type="ECO:0000256" key="5">
    <source>
        <dbReference type="ARBA" id="ARBA00022989"/>
    </source>
</evidence>
<name>A0A8J8CHN0_9CYAN</name>
<dbReference type="AlphaFoldDB" id="A0A8J8CHN0"/>
<evidence type="ECO:0000259" key="9">
    <source>
        <dbReference type="PROSITE" id="PS50850"/>
    </source>
</evidence>
<comment type="caution">
    <text evidence="10">The sequence shown here is derived from an EMBL/GenBank/DDBJ whole genome shotgun (WGS) entry which is preliminary data.</text>
</comment>
<evidence type="ECO:0000256" key="1">
    <source>
        <dbReference type="ARBA" id="ARBA00004651"/>
    </source>
</evidence>
<evidence type="ECO:0000256" key="4">
    <source>
        <dbReference type="ARBA" id="ARBA00022692"/>
    </source>
</evidence>
<protein>
    <submittedName>
        <fullName evidence="10">MFS transporter</fullName>
    </submittedName>
</protein>
<dbReference type="EMBL" id="WVIE01000005">
    <property type="protein sequence ID" value="NDJ16834.1"/>
    <property type="molecule type" value="Genomic_DNA"/>
</dbReference>
<feature type="transmembrane region" description="Helical" evidence="8">
    <location>
        <begin position="328"/>
        <end position="350"/>
    </location>
</feature>
<feature type="transmembrane region" description="Helical" evidence="8">
    <location>
        <begin position="477"/>
        <end position="500"/>
    </location>
</feature>
<feature type="transmembrane region" description="Helical" evidence="8">
    <location>
        <begin position="451"/>
        <end position="471"/>
    </location>
</feature>
<evidence type="ECO:0000256" key="6">
    <source>
        <dbReference type="ARBA" id="ARBA00023136"/>
    </source>
</evidence>
<accession>A0A8J8CHN0</accession>
<keyword evidence="6 8" id="KW-0472">Membrane</keyword>
<dbReference type="Pfam" id="PF07690">
    <property type="entry name" value="MFS_1"/>
    <property type="match status" value="1"/>
</dbReference>
<keyword evidence="3" id="KW-1003">Cell membrane</keyword>
<feature type="compositionally biased region" description="Pro residues" evidence="7">
    <location>
        <begin position="58"/>
        <end position="72"/>
    </location>
</feature>
<evidence type="ECO:0000256" key="3">
    <source>
        <dbReference type="ARBA" id="ARBA00022475"/>
    </source>
</evidence>
<feature type="domain" description="Major facilitator superfamily (MFS) profile" evidence="9">
    <location>
        <begin position="89"/>
        <end position="505"/>
    </location>
</feature>
<dbReference type="Proteomes" id="UP000646053">
    <property type="component" value="Unassembled WGS sequence"/>
</dbReference>
<dbReference type="PROSITE" id="PS50850">
    <property type="entry name" value="MFS"/>
    <property type="match status" value="1"/>
</dbReference>
<gene>
    <name evidence="10" type="ORF">GS601_05940</name>
</gene>
<keyword evidence="11" id="KW-1185">Reference proteome</keyword>
<dbReference type="InterPro" id="IPR020846">
    <property type="entry name" value="MFS_dom"/>
</dbReference>
<evidence type="ECO:0000313" key="10">
    <source>
        <dbReference type="EMBL" id="NDJ16834.1"/>
    </source>
</evidence>
<feature type="region of interest" description="Disordered" evidence="7">
    <location>
        <begin position="1"/>
        <end position="79"/>
    </location>
</feature>
<dbReference type="GO" id="GO:0005886">
    <property type="term" value="C:plasma membrane"/>
    <property type="evidence" value="ECO:0007669"/>
    <property type="project" value="UniProtKB-SubCell"/>
</dbReference>
<keyword evidence="2" id="KW-0813">Transport</keyword>
<feature type="transmembrane region" description="Helical" evidence="8">
    <location>
        <begin position="234"/>
        <end position="255"/>
    </location>
</feature>
<dbReference type="PANTHER" id="PTHR43266">
    <property type="entry name" value="MACROLIDE-EFFLUX PROTEIN"/>
    <property type="match status" value="1"/>
</dbReference>
<dbReference type="Gene3D" id="1.20.1250.20">
    <property type="entry name" value="MFS general substrate transporter like domains"/>
    <property type="match status" value="2"/>
</dbReference>
<feature type="transmembrane region" description="Helical" evidence="8">
    <location>
        <begin position="362"/>
        <end position="380"/>
    </location>
</feature>
<comment type="subcellular location">
    <subcellularLocation>
        <location evidence="1">Cell membrane</location>
        <topology evidence="1">Multi-pass membrane protein</topology>
    </subcellularLocation>
</comment>
<feature type="transmembrane region" description="Helical" evidence="8">
    <location>
        <begin position="129"/>
        <end position="152"/>
    </location>
</feature>
<dbReference type="SUPFAM" id="SSF103473">
    <property type="entry name" value="MFS general substrate transporter"/>
    <property type="match status" value="1"/>
</dbReference>
<keyword evidence="5 8" id="KW-1133">Transmembrane helix</keyword>
<feature type="transmembrane region" description="Helical" evidence="8">
    <location>
        <begin position="159"/>
        <end position="182"/>
    </location>
</feature>
<organism evidence="10 11">
    <name type="scientific">Myxacorys almedinensis A</name>
    <dbReference type="NCBI Taxonomy" id="2690445"/>
    <lineage>
        <taxon>Bacteria</taxon>
        <taxon>Bacillati</taxon>
        <taxon>Cyanobacteriota</taxon>
        <taxon>Cyanophyceae</taxon>
        <taxon>Leptolyngbyales</taxon>
        <taxon>Leptolyngbyaceae</taxon>
        <taxon>Myxacorys</taxon>
        <taxon>Myxacorys almedinensis</taxon>
    </lineage>
</organism>
<proteinExistence type="predicted"/>
<dbReference type="GO" id="GO:0022857">
    <property type="term" value="F:transmembrane transporter activity"/>
    <property type="evidence" value="ECO:0007669"/>
    <property type="project" value="InterPro"/>
</dbReference>
<evidence type="ECO:0000256" key="8">
    <source>
        <dbReference type="SAM" id="Phobius"/>
    </source>
</evidence>